<sequence>MEKETLGINTEWLSVKLFLFYVVLENFMVARAFQSMPNPCVYRPILQGLLEPHVFLMPHGIAIKPLLK</sequence>
<name>A0AAN8C9C6_CHAGU</name>
<reference evidence="2 3" key="1">
    <citation type="journal article" date="2023" name="Mol. Biol. Evol.">
        <title>Genomics of Secondarily Temperate Adaptation in the Only Non-Antarctic Icefish.</title>
        <authorList>
            <person name="Rivera-Colon A.G."/>
            <person name="Rayamajhi N."/>
            <person name="Minhas B.F."/>
            <person name="Madrigal G."/>
            <person name="Bilyk K.T."/>
            <person name="Yoon V."/>
            <person name="Hune M."/>
            <person name="Gregory S."/>
            <person name="Cheng C.H.C."/>
            <person name="Catchen J.M."/>
        </authorList>
    </citation>
    <scope>NUCLEOTIDE SEQUENCE [LARGE SCALE GENOMIC DNA]</scope>
    <source>
        <tissue evidence="2">White muscle</tissue>
    </source>
</reference>
<protein>
    <submittedName>
        <fullName evidence="2">Uncharacterized protein</fullName>
    </submittedName>
</protein>
<proteinExistence type="predicted"/>
<keyword evidence="3" id="KW-1185">Reference proteome</keyword>
<dbReference type="Proteomes" id="UP001331515">
    <property type="component" value="Unassembled WGS sequence"/>
</dbReference>
<comment type="caution">
    <text evidence="2">The sequence shown here is derived from an EMBL/GenBank/DDBJ whole genome shotgun (WGS) entry which is preliminary data.</text>
</comment>
<feature type="transmembrane region" description="Helical" evidence="1">
    <location>
        <begin position="12"/>
        <end position="33"/>
    </location>
</feature>
<keyword evidence="1" id="KW-0812">Transmembrane</keyword>
<dbReference type="AlphaFoldDB" id="A0AAN8C9C6"/>
<evidence type="ECO:0000313" key="3">
    <source>
        <dbReference type="Proteomes" id="UP001331515"/>
    </source>
</evidence>
<evidence type="ECO:0000313" key="2">
    <source>
        <dbReference type="EMBL" id="KAK5898230.1"/>
    </source>
</evidence>
<evidence type="ECO:0000256" key="1">
    <source>
        <dbReference type="SAM" id="Phobius"/>
    </source>
</evidence>
<keyword evidence="1" id="KW-1133">Transmembrane helix</keyword>
<organism evidence="2 3">
    <name type="scientific">Champsocephalus gunnari</name>
    <name type="common">Mackerel icefish</name>
    <dbReference type="NCBI Taxonomy" id="52237"/>
    <lineage>
        <taxon>Eukaryota</taxon>
        <taxon>Metazoa</taxon>
        <taxon>Chordata</taxon>
        <taxon>Craniata</taxon>
        <taxon>Vertebrata</taxon>
        <taxon>Euteleostomi</taxon>
        <taxon>Actinopterygii</taxon>
        <taxon>Neopterygii</taxon>
        <taxon>Teleostei</taxon>
        <taxon>Neoteleostei</taxon>
        <taxon>Acanthomorphata</taxon>
        <taxon>Eupercaria</taxon>
        <taxon>Perciformes</taxon>
        <taxon>Notothenioidei</taxon>
        <taxon>Channichthyidae</taxon>
        <taxon>Champsocephalus</taxon>
    </lineage>
</organism>
<keyword evidence="1" id="KW-0472">Membrane</keyword>
<gene>
    <name evidence="2" type="ORF">CgunFtcFv8_015667</name>
</gene>
<accession>A0AAN8C9C6</accession>
<dbReference type="EMBL" id="JAURVH010001533">
    <property type="protein sequence ID" value="KAK5898230.1"/>
    <property type="molecule type" value="Genomic_DNA"/>
</dbReference>